<feature type="region of interest" description="Disordered" evidence="1">
    <location>
        <begin position="1"/>
        <end position="74"/>
    </location>
</feature>
<dbReference type="OrthoDB" id="3250108at2759"/>
<reference evidence="3" key="2">
    <citation type="submission" date="2015-01" db="EMBL/GenBank/DDBJ databases">
        <title>Evolutionary Origins and Diversification of the Mycorrhizal Mutualists.</title>
        <authorList>
            <consortium name="DOE Joint Genome Institute"/>
            <consortium name="Mycorrhizal Genomics Consortium"/>
            <person name="Kohler A."/>
            <person name="Kuo A."/>
            <person name="Nagy L.G."/>
            <person name="Floudas D."/>
            <person name="Copeland A."/>
            <person name="Barry K.W."/>
            <person name="Cichocki N."/>
            <person name="Veneault-Fourrey C."/>
            <person name="LaButti K."/>
            <person name="Lindquist E.A."/>
            <person name="Lipzen A."/>
            <person name="Lundell T."/>
            <person name="Morin E."/>
            <person name="Murat C."/>
            <person name="Riley R."/>
            <person name="Ohm R."/>
            <person name="Sun H."/>
            <person name="Tunlid A."/>
            <person name="Henrissat B."/>
            <person name="Grigoriev I.V."/>
            <person name="Hibbett D.S."/>
            <person name="Martin F."/>
        </authorList>
    </citation>
    <scope>NUCLEOTIDE SEQUENCE [LARGE SCALE GENOMIC DNA]</scope>
    <source>
        <strain evidence="3">Ve08.2h10</strain>
    </source>
</reference>
<name>A0A0D0E8U0_9AGAM</name>
<dbReference type="AlphaFoldDB" id="A0A0D0E8U0"/>
<feature type="compositionally biased region" description="Basic and acidic residues" evidence="1">
    <location>
        <begin position="33"/>
        <end position="42"/>
    </location>
</feature>
<gene>
    <name evidence="2" type="ORF">PAXRUDRAFT_9296</name>
</gene>
<dbReference type="HOGENOM" id="CLU_056207_0_0_1"/>
<feature type="region of interest" description="Disordered" evidence="1">
    <location>
        <begin position="197"/>
        <end position="222"/>
    </location>
</feature>
<proteinExistence type="predicted"/>
<sequence>MPSVSSPVPFICVSPASPEKDYPDPYSPIPSAKLDEGDDGFRAKHLTPSPITIASPRNSSPLRPADCPSPKGVDREKIDLLLKASRDRRALLGAQKTPDLRKELALKNQRNKQLERRARFLFKVKEPPSPTAVSTPKTPPESPSIFHCSLPSPGLMSPLSAFESVTKDSETLFDIDYTSSNSRQGWVEQVEFLLPTDGQPHPAAKANTEPAPSTQTKSKKGVPSLDEIIARLKLADQSTKQPNCQSRLPNFLKTASRLSSPAAAETRPKLNVGRLHLPVRSLSTSDAKFDTALVQRVIPPQSPNLYAPLEVRTTLIPRTVSVAPVALNESNLRAFGRSNTARDMMQTLKRRSSPPPPGEGYYVGTQTSIKLKRCSAPAELQVSGRVGFGHAVLSMPGGF</sequence>
<evidence type="ECO:0000313" key="3">
    <source>
        <dbReference type="Proteomes" id="UP000054538"/>
    </source>
</evidence>
<feature type="compositionally biased region" description="Polar residues" evidence="1">
    <location>
        <begin position="49"/>
        <end position="61"/>
    </location>
</feature>
<evidence type="ECO:0000256" key="1">
    <source>
        <dbReference type="SAM" id="MobiDB-lite"/>
    </source>
</evidence>
<accession>A0A0D0E8U0</accession>
<evidence type="ECO:0000313" key="2">
    <source>
        <dbReference type="EMBL" id="KIK98799.1"/>
    </source>
</evidence>
<organism evidence="2 3">
    <name type="scientific">Paxillus rubicundulus Ve08.2h10</name>
    <dbReference type="NCBI Taxonomy" id="930991"/>
    <lineage>
        <taxon>Eukaryota</taxon>
        <taxon>Fungi</taxon>
        <taxon>Dikarya</taxon>
        <taxon>Basidiomycota</taxon>
        <taxon>Agaricomycotina</taxon>
        <taxon>Agaricomycetes</taxon>
        <taxon>Agaricomycetidae</taxon>
        <taxon>Boletales</taxon>
        <taxon>Paxilineae</taxon>
        <taxon>Paxillaceae</taxon>
        <taxon>Paxillus</taxon>
    </lineage>
</organism>
<dbReference type="Proteomes" id="UP000054538">
    <property type="component" value="Unassembled WGS sequence"/>
</dbReference>
<protein>
    <submittedName>
        <fullName evidence="2">Uncharacterized protein</fullName>
    </submittedName>
</protein>
<reference evidence="2 3" key="1">
    <citation type="submission" date="2014-04" db="EMBL/GenBank/DDBJ databases">
        <authorList>
            <consortium name="DOE Joint Genome Institute"/>
            <person name="Kuo A."/>
            <person name="Kohler A."/>
            <person name="Jargeat P."/>
            <person name="Nagy L.G."/>
            <person name="Floudas D."/>
            <person name="Copeland A."/>
            <person name="Barry K.W."/>
            <person name="Cichocki N."/>
            <person name="Veneault-Fourrey C."/>
            <person name="LaButti K."/>
            <person name="Lindquist E.A."/>
            <person name="Lipzen A."/>
            <person name="Lundell T."/>
            <person name="Morin E."/>
            <person name="Murat C."/>
            <person name="Sun H."/>
            <person name="Tunlid A."/>
            <person name="Henrissat B."/>
            <person name="Grigoriev I.V."/>
            <person name="Hibbett D.S."/>
            <person name="Martin F."/>
            <person name="Nordberg H.P."/>
            <person name="Cantor M.N."/>
            <person name="Hua S.X."/>
        </authorList>
    </citation>
    <scope>NUCLEOTIDE SEQUENCE [LARGE SCALE GENOMIC DNA]</scope>
    <source>
        <strain evidence="2 3">Ve08.2h10</strain>
    </source>
</reference>
<keyword evidence="3" id="KW-1185">Reference proteome</keyword>
<dbReference type="EMBL" id="KN824880">
    <property type="protein sequence ID" value="KIK98799.1"/>
    <property type="molecule type" value="Genomic_DNA"/>
</dbReference>
<dbReference type="InParanoid" id="A0A0D0E8U0"/>